<dbReference type="EMBL" id="JBHSWV010000573">
    <property type="protein sequence ID" value="MFC6768509.1"/>
    <property type="molecule type" value="Genomic_DNA"/>
</dbReference>
<keyword evidence="3" id="KW-1185">Reference proteome</keyword>
<organism evidence="2 3">
    <name type="scientific">Natrinema soli</name>
    <dbReference type="NCBI Taxonomy" id="1930624"/>
    <lineage>
        <taxon>Archaea</taxon>
        <taxon>Methanobacteriati</taxon>
        <taxon>Methanobacteriota</taxon>
        <taxon>Stenosarchaea group</taxon>
        <taxon>Halobacteria</taxon>
        <taxon>Halobacteriales</taxon>
        <taxon>Natrialbaceae</taxon>
        <taxon>Natrinema</taxon>
    </lineage>
</organism>
<comment type="caution">
    <text evidence="2">The sequence shown here is derived from an EMBL/GenBank/DDBJ whole genome shotgun (WGS) entry which is preliminary data.</text>
</comment>
<dbReference type="RefSeq" id="WP_273741275.1">
    <property type="nucleotide sequence ID" value="NZ_JAQIVI010000573.1"/>
</dbReference>
<dbReference type="Proteomes" id="UP001596383">
    <property type="component" value="Unassembled WGS sequence"/>
</dbReference>
<evidence type="ECO:0008006" key="4">
    <source>
        <dbReference type="Google" id="ProtNLM"/>
    </source>
</evidence>
<protein>
    <recommendedName>
        <fullName evidence="4">CopG family transcriptional regulator</fullName>
    </recommendedName>
</protein>
<evidence type="ECO:0000313" key="3">
    <source>
        <dbReference type="Proteomes" id="UP001596383"/>
    </source>
</evidence>
<keyword evidence="1" id="KW-0175">Coiled coil</keyword>
<accession>A0ABD5SVC3</accession>
<dbReference type="AlphaFoldDB" id="A0ABD5SVC3"/>
<sequence>MTPRSTSVSDPRRERTTAQLAVLADRLEATERRQQQLQNTLAGLAREVGVSVGGLCGHCEESHTFVKDGTMYCPRCGYRRSV</sequence>
<reference evidence="2 3" key="1">
    <citation type="journal article" date="2019" name="Int. J. Syst. Evol. Microbiol.">
        <title>The Global Catalogue of Microorganisms (GCM) 10K type strain sequencing project: providing services to taxonomists for standard genome sequencing and annotation.</title>
        <authorList>
            <consortium name="The Broad Institute Genomics Platform"/>
            <consortium name="The Broad Institute Genome Sequencing Center for Infectious Disease"/>
            <person name="Wu L."/>
            <person name="Ma J."/>
        </authorList>
    </citation>
    <scope>NUCLEOTIDE SEQUENCE [LARGE SCALE GENOMIC DNA]</scope>
    <source>
        <strain evidence="2 3">LMG 29247</strain>
    </source>
</reference>
<feature type="coiled-coil region" evidence="1">
    <location>
        <begin position="13"/>
        <end position="47"/>
    </location>
</feature>
<name>A0ABD5SVC3_9EURY</name>
<evidence type="ECO:0000313" key="2">
    <source>
        <dbReference type="EMBL" id="MFC6768509.1"/>
    </source>
</evidence>
<evidence type="ECO:0000256" key="1">
    <source>
        <dbReference type="SAM" id="Coils"/>
    </source>
</evidence>
<gene>
    <name evidence="2" type="ORF">ACFQE6_26925</name>
</gene>
<proteinExistence type="predicted"/>